<organism evidence="3 4">
    <name type="scientific">Bifidobacterium moukalabense DSM 27321</name>
    <dbReference type="NCBI Taxonomy" id="1435051"/>
    <lineage>
        <taxon>Bacteria</taxon>
        <taxon>Bacillati</taxon>
        <taxon>Actinomycetota</taxon>
        <taxon>Actinomycetes</taxon>
        <taxon>Bifidobacteriales</taxon>
        <taxon>Bifidobacteriaceae</taxon>
        <taxon>Bifidobacterium</taxon>
    </lineage>
</organism>
<sequence length="240" mass="25076">MGNDEHDSKPVEGILDSGSRDIVDTLWDIPPLSFPESEPIAEEPFPTGRRVVSSSGKDESDTSAGDTAVLTAAPPAAETAGVAGTADASETVPLANLRSIVDAPSTIPLFDMPSVSNTADAATKVADPIEDISKDPEHDPLKLVPATPKESHTKQIIAGVVAAIVVVVAVIGLLLWHNRQTSQERRAAVTTCERAEKKYDSANTSMAAALKKATALQDTTASQVMDAQTLTKLNDAIADA</sequence>
<dbReference type="PATRIC" id="fig|1435051.3.peg.718"/>
<evidence type="ECO:0000256" key="2">
    <source>
        <dbReference type="SAM" id="Phobius"/>
    </source>
</evidence>
<name>W4NA95_9BIFI</name>
<evidence type="ECO:0000313" key="3">
    <source>
        <dbReference type="EMBL" id="ETY71982.1"/>
    </source>
</evidence>
<proteinExistence type="predicted"/>
<keyword evidence="2" id="KW-0812">Transmembrane</keyword>
<protein>
    <submittedName>
        <fullName evidence="3">Uncharacterized protein</fullName>
    </submittedName>
</protein>
<gene>
    <name evidence="3" type="ORF">BMOU_0723</name>
</gene>
<reference evidence="3 4" key="1">
    <citation type="journal article" date="2014" name="Genome Announc.">
        <title>The Genome Sequence of Bifidobacterium moukalabense DSM 27321 Highlights the Close Phylogenetic Relatedness with the Bifidobacterium dentium Taxon.</title>
        <authorList>
            <person name="Lugli G.A."/>
            <person name="Duranti S."/>
            <person name="Milani C."/>
            <person name="Turroni F."/>
            <person name="Viappiani A."/>
            <person name="Mangifesta M."/>
            <person name="van Sinderen D."/>
            <person name="Ventura M."/>
        </authorList>
    </citation>
    <scope>NUCLEOTIDE SEQUENCE [LARGE SCALE GENOMIC DNA]</scope>
    <source>
        <strain evidence="3 4">DSM 27321</strain>
    </source>
</reference>
<keyword evidence="2" id="KW-0472">Membrane</keyword>
<dbReference type="Proteomes" id="UP000019155">
    <property type="component" value="Unassembled WGS sequence"/>
</dbReference>
<dbReference type="eggNOG" id="ENOG502ZIJN">
    <property type="taxonomic scope" value="Bacteria"/>
</dbReference>
<dbReference type="STRING" id="1435051.BMOU_0723"/>
<accession>W4NA95</accession>
<dbReference type="RefSeq" id="WP_235143684.1">
    <property type="nucleotide sequence ID" value="NZ_AZMV01000002.1"/>
</dbReference>
<evidence type="ECO:0000256" key="1">
    <source>
        <dbReference type="SAM" id="MobiDB-lite"/>
    </source>
</evidence>
<dbReference type="AlphaFoldDB" id="W4NA95"/>
<keyword evidence="4" id="KW-1185">Reference proteome</keyword>
<dbReference type="EMBL" id="AZMV01000002">
    <property type="protein sequence ID" value="ETY71982.1"/>
    <property type="molecule type" value="Genomic_DNA"/>
</dbReference>
<evidence type="ECO:0000313" key="4">
    <source>
        <dbReference type="Proteomes" id="UP000019155"/>
    </source>
</evidence>
<keyword evidence="2" id="KW-1133">Transmembrane helix</keyword>
<comment type="caution">
    <text evidence="3">The sequence shown here is derived from an EMBL/GenBank/DDBJ whole genome shotgun (WGS) entry which is preliminary data.</text>
</comment>
<feature type="transmembrane region" description="Helical" evidence="2">
    <location>
        <begin position="156"/>
        <end position="176"/>
    </location>
</feature>
<feature type="region of interest" description="Disordered" evidence="1">
    <location>
        <begin position="30"/>
        <end position="69"/>
    </location>
</feature>
<dbReference type="GeneID" id="97503335"/>